<dbReference type="Pfam" id="PF16916">
    <property type="entry name" value="ZT_dimer"/>
    <property type="match status" value="1"/>
</dbReference>
<dbReference type="AlphaFoldDB" id="A0A7J2U742"/>
<feature type="transmembrane region" description="Helical" evidence="7">
    <location>
        <begin position="82"/>
        <end position="102"/>
    </location>
</feature>
<dbReference type="Gene3D" id="1.20.1510.10">
    <property type="entry name" value="Cation efflux protein transmembrane domain"/>
    <property type="match status" value="1"/>
</dbReference>
<dbReference type="InterPro" id="IPR050291">
    <property type="entry name" value="CDF_Transporter"/>
</dbReference>
<dbReference type="GO" id="GO:0008324">
    <property type="term" value="F:monoatomic cation transmembrane transporter activity"/>
    <property type="evidence" value="ECO:0007669"/>
    <property type="project" value="InterPro"/>
</dbReference>
<dbReference type="InterPro" id="IPR027470">
    <property type="entry name" value="Cation_efflux_CTD"/>
</dbReference>
<evidence type="ECO:0000313" key="10">
    <source>
        <dbReference type="EMBL" id="HEM68032.1"/>
    </source>
</evidence>
<dbReference type="SUPFAM" id="SSF160240">
    <property type="entry name" value="Cation efflux protein cytoplasmic domain-like"/>
    <property type="match status" value="1"/>
</dbReference>
<dbReference type="EMBL" id="DSEU01000074">
    <property type="protein sequence ID" value="HEM68032.1"/>
    <property type="molecule type" value="Genomic_DNA"/>
</dbReference>
<feature type="domain" description="Cation efflux protein cytoplasmic" evidence="9">
    <location>
        <begin position="212"/>
        <end position="289"/>
    </location>
</feature>
<evidence type="ECO:0000256" key="6">
    <source>
        <dbReference type="ARBA" id="ARBA00023136"/>
    </source>
</evidence>
<gene>
    <name evidence="10" type="ORF">ENO26_10810</name>
</gene>
<evidence type="ECO:0000259" key="8">
    <source>
        <dbReference type="Pfam" id="PF01545"/>
    </source>
</evidence>
<protein>
    <submittedName>
        <fullName evidence="10">Cation transporter</fullName>
    </submittedName>
</protein>
<evidence type="ECO:0000256" key="7">
    <source>
        <dbReference type="SAM" id="Phobius"/>
    </source>
</evidence>
<dbReference type="PANTHER" id="PTHR43840:SF15">
    <property type="entry name" value="MITOCHONDRIAL METAL TRANSPORTER 1-RELATED"/>
    <property type="match status" value="1"/>
</dbReference>
<keyword evidence="4 7" id="KW-0812">Transmembrane</keyword>
<dbReference type="Gene3D" id="3.30.70.1350">
    <property type="entry name" value="Cation efflux protein, cytoplasmic domain"/>
    <property type="match status" value="1"/>
</dbReference>
<evidence type="ECO:0000256" key="1">
    <source>
        <dbReference type="ARBA" id="ARBA00004141"/>
    </source>
</evidence>
<dbReference type="InterPro" id="IPR058533">
    <property type="entry name" value="Cation_efflux_TM"/>
</dbReference>
<evidence type="ECO:0000256" key="3">
    <source>
        <dbReference type="ARBA" id="ARBA00022448"/>
    </source>
</evidence>
<feature type="transmembrane region" description="Helical" evidence="7">
    <location>
        <begin position="12"/>
        <end position="33"/>
    </location>
</feature>
<keyword evidence="3" id="KW-0813">Transport</keyword>
<dbReference type="InterPro" id="IPR036837">
    <property type="entry name" value="Cation_efflux_CTD_sf"/>
</dbReference>
<evidence type="ECO:0000259" key="9">
    <source>
        <dbReference type="Pfam" id="PF16916"/>
    </source>
</evidence>
<feature type="transmembrane region" description="Helical" evidence="7">
    <location>
        <begin position="161"/>
        <end position="178"/>
    </location>
</feature>
<comment type="subcellular location">
    <subcellularLocation>
        <location evidence="1">Membrane</location>
        <topology evidence="1">Multi-pass membrane protein</topology>
    </subcellularLocation>
</comment>
<feature type="transmembrane region" description="Helical" evidence="7">
    <location>
        <begin position="184"/>
        <end position="201"/>
    </location>
</feature>
<keyword evidence="6 7" id="KW-0472">Membrane</keyword>
<dbReference type="InterPro" id="IPR002524">
    <property type="entry name" value="Cation_efflux"/>
</dbReference>
<feature type="transmembrane region" description="Helical" evidence="7">
    <location>
        <begin position="53"/>
        <end position="70"/>
    </location>
</feature>
<dbReference type="GO" id="GO:0016020">
    <property type="term" value="C:membrane"/>
    <property type="evidence" value="ECO:0007669"/>
    <property type="project" value="UniProtKB-SubCell"/>
</dbReference>
<dbReference type="PANTHER" id="PTHR43840">
    <property type="entry name" value="MITOCHONDRIAL METAL TRANSPORTER 1-RELATED"/>
    <property type="match status" value="1"/>
</dbReference>
<reference evidence="10" key="1">
    <citation type="journal article" date="2020" name="mSystems">
        <title>Genome- and Community-Level Interaction Insights into Carbon Utilization and Element Cycling Functions of Hydrothermarchaeota in Hydrothermal Sediment.</title>
        <authorList>
            <person name="Zhou Z."/>
            <person name="Liu Y."/>
            <person name="Xu W."/>
            <person name="Pan J."/>
            <person name="Luo Z.H."/>
            <person name="Li M."/>
        </authorList>
    </citation>
    <scope>NUCLEOTIDE SEQUENCE [LARGE SCALE GENOMIC DNA]</scope>
    <source>
        <strain evidence="10">SpSt-125</strain>
    </source>
</reference>
<evidence type="ECO:0000256" key="4">
    <source>
        <dbReference type="ARBA" id="ARBA00022692"/>
    </source>
</evidence>
<evidence type="ECO:0000256" key="5">
    <source>
        <dbReference type="ARBA" id="ARBA00022989"/>
    </source>
</evidence>
<dbReference type="Pfam" id="PF01545">
    <property type="entry name" value="Cation_efflux"/>
    <property type="match status" value="1"/>
</dbReference>
<accession>A0A7J2U742</accession>
<comment type="similarity">
    <text evidence="2">Belongs to the cation diffusion facilitator (CDF) transporter (TC 2.A.4) family.</text>
</comment>
<organism evidence="10">
    <name type="scientific">Ignisphaera aggregans</name>
    <dbReference type="NCBI Taxonomy" id="334771"/>
    <lineage>
        <taxon>Archaea</taxon>
        <taxon>Thermoproteota</taxon>
        <taxon>Thermoprotei</taxon>
        <taxon>Desulfurococcales</taxon>
        <taxon>Desulfurococcaceae</taxon>
        <taxon>Ignisphaera</taxon>
    </lineage>
</organism>
<dbReference type="FunFam" id="1.20.1510.10:FF:000006">
    <property type="entry name" value="Divalent cation efflux transporter"/>
    <property type="match status" value="1"/>
</dbReference>
<feature type="domain" description="Cation efflux protein transmembrane" evidence="8">
    <location>
        <begin position="17"/>
        <end position="208"/>
    </location>
</feature>
<sequence>MINSSDVRKVAGYLEGWVSVAINTVLFVVKYFYGTLYNSIAIVADSIHTLSDSLTSVIVILGFWVSYRAADEEHPFGHGRAELIATLIIASMLIMVGIDFAQRSVSKLLSGEGLIFNWILIVVLTISAVIKEAMALWAMALGRRYNATSIIADAWHHRSDAIATALLAIALVFGGSLWWLDGVLGIAVSALILMTGVKLILDSSSELLGKAPSVEDVEKLKSLVTNVNPLIKDVHHIHMHRYGEHVEVTLHIKVDNKMSVQEAHEIASNVEKRIKEALGWEATVHIEPENEEESS</sequence>
<dbReference type="SUPFAM" id="SSF161111">
    <property type="entry name" value="Cation efflux protein transmembrane domain-like"/>
    <property type="match status" value="1"/>
</dbReference>
<evidence type="ECO:0000256" key="2">
    <source>
        <dbReference type="ARBA" id="ARBA00008114"/>
    </source>
</evidence>
<keyword evidence="5 7" id="KW-1133">Transmembrane helix</keyword>
<dbReference type="NCBIfam" id="TIGR01297">
    <property type="entry name" value="CDF"/>
    <property type="match status" value="1"/>
</dbReference>
<name>A0A7J2U742_9CREN</name>
<proteinExistence type="inferred from homology"/>
<dbReference type="InterPro" id="IPR027469">
    <property type="entry name" value="Cation_efflux_TMD_sf"/>
</dbReference>
<comment type="caution">
    <text evidence="10">The sequence shown here is derived from an EMBL/GenBank/DDBJ whole genome shotgun (WGS) entry which is preliminary data.</text>
</comment>
<feature type="transmembrane region" description="Helical" evidence="7">
    <location>
        <begin position="114"/>
        <end position="140"/>
    </location>
</feature>